<evidence type="ECO:0000256" key="10">
    <source>
        <dbReference type="ARBA" id="ARBA00022741"/>
    </source>
</evidence>
<dbReference type="GO" id="GO:0005524">
    <property type="term" value="F:ATP binding"/>
    <property type="evidence" value="ECO:0007669"/>
    <property type="project" value="UniProtKB-KW"/>
</dbReference>
<comment type="catalytic activity">
    <reaction evidence="16 17">
        <text>(6S)-5,6,7,8-tetrahydrofolyl-(gamma-L-Glu)(n) + L-glutamate + ATP = (6S)-5,6,7,8-tetrahydrofolyl-(gamma-L-Glu)(n+1) + ADP + phosphate + H(+)</text>
        <dbReference type="Rhea" id="RHEA:10580"/>
        <dbReference type="Rhea" id="RHEA-COMP:14738"/>
        <dbReference type="Rhea" id="RHEA-COMP:14740"/>
        <dbReference type="ChEBI" id="CHEBI:15378"/>
        <dbReference type="ChEBI" id="CHEBI:29985"/>
        <dbReference type="ChEBI" id="CHEBI:30616"/>
        <dbReference type="ChEBI" id="CHEBI:43474"/>
        <dbReference type="ChEBI" id="CHEBI:141005"/>
        <dbReference type="ChEBI" id="CHEBI:456216"/>
        <dbReference type="EC" id="6.3.2.17"/>
    </reaction>
</comment>
<dbReference type="Gene3D" id="3.90.190.20">
    <property type="entry name" value="Mur ligase, C-terminal domain"/>
    <property type="match status" value="1"/>
</dbReference>
<comment type="subcellular location">
    <subcellularLocation>
        <location evidence="3">Cytoplasm</location>
    </subcellularLocation>
    <subcellularLocation>
        <location evidence="1">Mitochondrion inner membrane</location>
    </subcellularLocation>
    <subcellularLocation>
        <location evidence="2">Mitochondrion matrix</location>
    </subcellularLocation>
</comment>
<evidence type="ECO:0000256" key="9">
    <source>
        <dbReference type="ARBA" id="ARBA00022723"/>
    </source>
</evidence>
<evidence type="ECO:0000256" key="14">
    <source>
        <dbReference type="ARBA" id="ARBA00023128"/>
    </source>
</evidence>
<dbReference type="GO" id="GO:0004326">
    <property type="term" value="F:tetrahydrofolylpolyglutamate synthase activity"/>
    <property type="evidence" value="ECO:0007669"/>
    <property type="project" value="UniProtKB-EC"/>
</dbReference>
<evidence type="ECO:0000256" key="6">
    <source>
        <dbReference type="ARBA" id="ARBA00022490"/>
    </source>
</evidence>
<keyword evidence="12 18" id="KW-0067">ATP-binding</keyword>
<dbReference type="InterPro" id="IPR036565">
    <property type="entry name" value="Mur-like_cat_sf"/>
</dbReference>
<dbReference type="GO" id="GO:0046872">
    <property type="term" value="F:metal ion binding"/>
    <property type="evidence" value="ECO:0007669"/>
    <property type="project" value="UniProtKB-KW"/>
</dbReference>
<dbReference type="InterPro" id="IPR018109">
    <property type="entry name" value="Folylpolyglutamate_synth_CS"/>
</dbReference>
<dbReference type="PROSITE" id="PS01012">
    <property type="entry name" value="FOLYLPOLYGLU_SYNT_2"/>
    <property type="match status" value="1"/>
</dbReference>
<proteinExistence type="inferred from homology"/>
<keyword evidence="15" id="KW-0472">Membrane</keyword>
<comment type="function">
    <text evidence="17">Catalyzes conversion of folates to polyglutamate derivatives allowing concentration of folate compounds in the cell and the intracellular retention of these cofactors, which are important substrates for most of the folate-dependent enzymes that are involved in one-carbon transfer reactions involved in purine, pyrimidine and amino acid synthesis.</text>
</comment>
<evidence type="ECO:0000256" key="7">
    <source>
        <dbReference type="ARBA" id="ARBA00022563"/>
    </source>
</evidence>
<dbReference type="PANTHER" id="PTHR11136">
    <property type="entry name" value="FOLYLPOLYGLUTAMATE SYNTHASE-RELATED"/>
    <property type="match status" value="1"/>
</dbReference>
<dbReference type="AlphaFoldDB" id="A0A1L7WTF3"/>
<protein>
    <recommendedName>
        <fullName evidence="17">Folylpolyglutamate synthase</fullName>
        <ecNumber evidence="17">6.3.2.17</ecNumber>
    </recommendedName>
    <alternativeName>
        <fullName evidence="17">Folylpoly-gamma-glutamate synthetase</fullName>
    </alternativeName>
    <alternativeName>
        <fullName evidence="17">Tetrahydrofolylpolyglutamate synthase</fullName>
    </alternativeName>
</protein>
<keyword evidence="11" id="KW-0999">Mitochondrion inner membrane</keyword>
<comment type="cofactor">
    <cofactor evidence="17">
        <name>a monovalent cation</name>
        <dbReference type="ChEBI" id="CHEBI:60242"/>
    </cofactor>
    <text evidence="17">A monovalent cation.</text>
</comment>
<dbReference type="Proteomes" id="UP000184330">
    <property type="component" value="Unassembled WGS sequence"/>
</dbReference>
<dbReference type="OrthoDB" id="5212574at2759"/>
<evidence type="ECO:0000256" key="4">
    <source>
        <dbReference type="ARBA" id="ARBA00005150"/>
    </source>
</evidence>
<evidence type="ECO:0000256" key="16">
    <source>
        <dbReference type="ARBA" id="ARBA00047493"/>
    </source>
</evidence>
<accession>A0A1L7WTF3</accession>
<keyword evidence="6" id="KW-0963">Cytoplasm</keyword>
<feature type="binding site" evidence="18">
    <location>
        <position position="305"/>
    </location>
    <ligand>
        <name>ATP</name>
        <dbReference type="ChEBI" id="CHEBI:30616"/>
    </ligand>
</feature>
<reference evidence="20 21" key="1">
    <citation type="submission" date="2016-03" db="EMBL/GenBank/DDBJ databases">
        <authorList>
            <person name="Ploux O."/>
        </authorList>
    </citation>
    <scope>NUCLEOTIDE SEQUENCE [LARGE SCALE GENOMIC DNA]</scope>
    <source>
        <strain evidence="20 21">UAMH 11012</strain>
    </source>
</reference>
<dbReference type="PANTHER" id="PTHR11136:SF5">
    <property type="entry name" value="FOLYLPOLYGLUTAMATE SYNTHASE, MITOCHONDRIAL"/>
    <property type="match status" value="1"/>
</dbReference>
<comment type="pathway">
    <text evidence="4 17">Cofactor biosynthesis; tetrahydrofolylpolyglutamate biosynthesis.</text>
</comment>
<evidence type="ECO:0000313" key="21">
    <source>
        <dbReference type="Proteomes" id="UP000184330"/>
    </source>
</evidence>
<dbReference type="SUPFAM" id="SSF53623">
    <property type="entry name" value="MurD-like peptide ligases, catalytic domain"/>
    <property type="match status" value="1"/>
</dbReference>
<evidence type="ECO:0000256" key="5">
    <source>
        <dbReference type="ARBA" id="ARBA00008276"/>
    </source>
</evidence>
<feature type="binding site" evidence="19">
    <location>
        <position position="180"/>
    </location>
    <ligand>
        <name>Mg(2+)</name>
        <dbReference type="ChEBI" id="CHEBI:18420"/>
        <label>1</label>
    </ligand>
</feature>
<dbReference type="EMBL" id="FJOG01000007">
    <property type="protein sequence ID" value="CZR56049.1"/>
    <property type="molecule type" value="Genomic_DNA"/>
</dbReference>
<evidence type="ECO:0000256" key="19">
    <source>
        <dbReference type="PIRSR" id="PIRSR038895-2"/>
    </source>
</evidence>
<keyword evidence="7 17" id="KW-0554">One-carbon metabolism</keyword>
<keyword evidence="14" id="KW-0496">Mitochondrion</keyword>
<dbReference type="InterPro" id="IPR036615">
    <property type="entry name" value="Mur_ligase_C_dom_sf"/>
</dbReference>
<evidence type="ECO:0000256" key="17">
    <source>
        <dbReference type="PIRNR" id="PIRNR038895"/>
    </source>
</evidence>
<evidence type="ECO:0000256" key="3">
    <source>
        <dbReference type="ARBA" id="ARBA00004496"/>
    </source>
</evidence>
<evidence type="ECO:0000256" key="2">
    <source>
        <dbReference type="ARBA" id="ARBA00004305"/>
    </source>
</evidence>
<dbReference type="InterPro" id="IPR001645">
    <property type="entry name" value="Folylpolyglutamate_synth"/>
</dbReference>
<feature type="binding site" evidence="18">
    <location>
        <position position="319"/>
    </location>
    <ligand>
        <name>ATP</name>
        <dbReference type="ChEBI" id="CHEBI:30616"/>
    </ligand>
</feature>
<keyword evidence="10 18" id="KW-0547">Nucleotide-binding</keyword>
<dbReference type="GO" id="GO:0005759">
    <property type="term" value="C:mitochondrial matrix"/>
    <property type="evidence" value="ECO:0007669"/>
    <property type="project" value="UniProtKB-SubCell"/>
</dbReference>
<dbReference type="GO" id="GO:0006730">
    <property type="term" value="P:one-carbon metabolic process"/>
    <property type="evidence" value="ECO:0007669"/>
    <property type="project" value="UniProtKB-KW"/>
</dbReference>
<dbReference type="GO" id="GO:0005743">
    <property type="term" value="C:mitochondrial inner membrane"/>
    <property type="evidence" value="ECO:0007669"/>
    <property type="project" value="UniProtKB-SubCell"/>
</dbReference>
<feature type="binding site" evidence="19">
    <location>
        <position position="71"/>
    </location>
    <ligand>
        <name>Mg(2+)</name>
        <dbReference type="ChEBI" id="CHEBI:18420"/>
        <label>1</label>
    </ligand>
</feature>
<evidence type="ECO:0000256" key="11">
    <source>
        <dbReference type="ARBA" id="ARBA00022792"/>
    </source>
</evidence>
<keyword evidence="8 17" id="KW-0436">Ligase</keyword>
<evidence type="ECO:0000256" key="12">
    <source>
        <dbReference type="ARBA" id="ARBA00022840"/>
    </source>
</evidence>
<keyword evidence="9 19" id="KW-0479">Metal-binding</keyword>
<gene>
    <name evidence="20" type="ORF">PAC_05937</name>
</gene>
<comment type="similarity">
    <text evidence="5 17">Belongs to the folylpolyglutamate synthase family.</text>
</comment>
<dbReference type="InterPro" id="IPR023600">
    <property type="entry name" value="Folylpolyglutamate_synth_euk"/>
</dbReference>
<sequence>MNLDATPEMQAWTRKAGYDVQDFAKHGLKCIHVAGTKGKGSVCAMTESILLQYRVRVGVGESLGKIGLYTSPHLVHIRERIRIDGSPISEPVFAKYFFELWDRFSNAAALESDIDIDPLSPDTKPAYFRYLTLLAFHTFIRERVETVIVECGIGGEYDSTNILPAAVVTTTGITTLGIDHAGMLGETIEDIAWHKAGIMKTDIPAFTTRQSPEALAVLNTRAVEKGAYLCVVDRLPVLDDEIIKLGLDGDFQRDNASLAIVLAAAHLRTMGVSDGVTDLGALATSFEGLPEEFITGLETATWPGRCQFIKDGNTEWFIDGAHTKDSLVAAAAWYTSKLYDAMRSDQPPTATMLIFNQQDRDSQTLLRGLLTSLFNERIAPRRVRMLGNYISPRTGMERQWPHLRVIQLFTYAAFCTNQPFKSAVEGSVDTKAQTALANLYSSIDENQLHMVYESVEEAVDLAHKISEGDERVLVFVTGSLYLVGSVLKVLEKKGIDTTMRYQSSA</sequence>
<dbReference type="PIRSF" id="PIRSF038895">
    <property type="entry name" value="FPGS"/>
    <property type="match status" value="1"/>
</dbReference>
<dbReference type="Gene3D" id="3.40.1190.10">
    <property type="entry name" value="Mur-like, catalytic domain"/>
    <property type="match status" value="1"/>
</dbReference>
<keyword evidence="21" id="KW-1185">Reference proteome</keyword>
<evidence type="ECO:0000256" key="18">
    <source>
        <dbReference type="PIRSR" id="PIRSR038895-1"/>
    </source>
</evidence>
<dbReference type="UniPathway" id="UPA00850"/>
<name>A0A1L7WTF3_9HELO</name>
<dbReference type="NCBIfam" id="TIGR01499">
    <property type="entry name" value="folC"/>
    <property type="match status" value="1"/>
</dbReference>
<dbReference type="EC" id="6.3.2.17" evidence="17"/>
<evidence type="ECO:0000256" key="15">
    <source>
        <dbReference type="ARBA" id="ARBA00023136"/>
    </source>
</evidence>
<organism evidence="20 21">
    <name type="scientific">Phialocephala subalpina</name>
    <dbReference type="NCBI Taxonomy" id="576137"/>
    <lineage>
        <taxon>Eukaryota</taxon>
        <taxon>Fungi</taxon>
        <taxon>Dikarya</taxon>
        <taxon>Ascomycota</taxon>
        <taxon>Pezizomycotina</taxon>
        <taxon>Leotiomycetes</taxon>
        <taxon>Helotiales</taxon>
        <taxon>Mollisiaceae</taxon>
        <taxon>Phialocephala</taxon>
        <taxon>Phialocephala fortinii species complex</taxon>
    </lineage>
</organism>
<evidence type="ECO:0000313" key="20">
    <source>
        <dbReference type="EMBL" id="CZR56049.1"/>
    </source>
</evidence>
<keyword evidence="13 19" id="KW-0460">Magnesium</keyword>
<dbReference type="STRING" id="576137.A0A1L7WTF3"/>
<evidence type="ECO:0000256" key="13">
    <source>
        <dbReference type="ARBA" id="ARBA00022842"/>
    </source>
</evidence>
<feature type="binding site" evidence="19">
    <location>
        <position position="150"/>
    </location>
    <ligand>
        <name>Mg(2+)</name>
        <dbReference type="ChEBI" id="CHEBI:18420"/>
        <label>1</label>
    </ligand>
</feature>
<evidence type="ECO:0000256" key="1">
    <source>
        <dbReference type="ARBA" id="ARBA00004273"/>
    </source>
</evidence>
<evidence type="ECO:0000256" key="8">
    <source>
        <dbReference type="ARBA" id="ARBA00022598"/>
    </source>
</evidence>
<dbReference type="GO" id="GO:0005829">
    <property type="term" value="C:cytosol"/>
    <property type="evidence" value="ECO:0007669"/>
    <property type="project" value="TreeGrafter"/>
</dbReference>
<dbReference type="SUPFAM" id="SSF53244">
    <property type="entry name" value="MurD-like peptide ligases, peptide-binding domain"/>
    <property type="match status" value="1"/>
</dbReference>